<dbReference type="PROSITE" id="PS00941">
    <property type="entry name" value="CARBOXYLESTERASE_B_2"/>
    <property type="match status" value="1"/>
</dbReference>
<comment type="similarity">
    <text evidence="1 5">Belongs to the type-B carboxylesterase/lipase family.</text>
</comment>
<keyword evidence="6" id="KW-1133">Transmembrane helix</keyword>
<dbReference type="InterPro" id="IPR050309">
    <property type="entry name" value="Type-B_Carboxylest/Lipase"/>
</dbReference>
<evidence type="ECO:0000259" key="7">
    <source>
        <dbReference type="Pfam" id="PF00135"/>
    </source>
</evidence>
<keyword evidence="3 5" id="KW-0378">Hydrolase</keyword>
<sequence length="604" mass="67609">MAAFFKSRKAIFLGVAIVFVVIIAVFFTLYSKKDDDKGPTDEYVVSTTYGKLRGTWIDRLPGKKLKYVAFKGVPYAQPPVKDLRFKGPKPMTPWTGIRDALVEGNSCTQAGTIGSEDCLYLNVYTPRLPSAKENPKFAVYVFIHGGVFQYGNSNSNEFGPDFIVSQDVVVVTMNYRIGILASLSLDTDDVPGNAGLKDQLQVLRWVHDNIANFGGDPSKVTLGGQSSGSVSASWLTLLPQTKSLIRSAITQSGTAVASWGLNYKREEFADAVYTHLTGKNSGTVAEKTFAFKEASYLELYYAAENATILLQTTKGVGTDISFFYLPSLEKRQQGEEELLIRNDPESYFISKEANDIPLILGETQEEWTIFYAMQPMFDNEALLQSTIKDLITYVPRSIIPGEDTQKLLAIEDFVSKISVTKLVDDIRDQFFLSPSLPADCNTNCRMSKFMNQVYIMVDSSHMLRLRSKYLSSPTYAYIFNLLSDYNHNRENLPDYLKNDVVHGSDLNYTWRSARNPQDFYGNSTASRAVRRQVTMLTNFIKYGDPTPMPTDVINIQWQPVKSGGQETYLEITDTLTQRSGSMAGPDGDFWARQFETTCRAGKSP</sequence>
<name>A0A6P8ZN09_THRPL</name>
<organism evidence="9">
    <name type="scientific">Thrips palmi</name>
    <name type="common">Melon thrips</name>
    <dbReference type="NCBI Taxonomy" id="161013"/>
    <lineage>
        <taxon>Eukaryota</taxon>
        <taxon>Metazoa</taxon>
        <taxon>Ecdysozoa</taxon>
        <taxon>Arthropoda</taxon>
        <taxon>Hexapoda</taxon>
        <taxon>Insecta</taxon>
        <taxon>Pterygota</taxon>
        <taxon>Neoptera</taxon>
        <taxon>Paraneoptera</taxon>
        <taxon>Thysanoptera</taxon>
        <taxon>Terebrantia</taxon>
        <taxon>Thripoidea</taxon>
        <taxon>Thripidae</taxon>
        <taxon>Thrips</taxon>
    </lineage>
</organism>
<evidence type="ECO:0000313" key="8">
    <source>
        <dbReference type="Proteomes" id="UP000515158"/>
    </source>
</evidence>
<dbReference type="Gene3D" id="3.40.50.1820">
    <property type="entry name" value="alpha/beta hydrolase"/>
    <property type="match status" value="1"/>
</dbReference>
<evidence type="ECO:0000256" key="1">
    <source>
        <dbReference type="ARBA" id="ARBA00005964"/>
    </source>
</evidence>
<reference evidence="9" key="1">
    <citation type="submission" date="2025-08" db="UniProtKB">
        <authorList>
            <consortium name="RefSeq"/>
        </authorList>
    </citation>
    <scope>IDENTIFICATION</scope>
    <source>
        <tissue evidence="9">Total insect</tissue>
    </source>
</reference>
<dbReference type="EC" id="3.1.1.-" evidence="5"/>
<feature type="domain" description="Carboxylesterase type B" evidence="7">
    <location>
        <begin position="43"/>
        <end position="583"/>
    </location>
</feature>
<dbReference type="InterPro" id="IPR002018">
    <property type="entry name" value="CarbesteraseB"/>
</dbReference>
<dbReference type="RefSeq" id="XP_034241534.1">
    <property type="nucleotide sequence ID" value="XM_034385643.1"/>
</dbReference>
<evidence type="ECO:0000313" key="9">
    <source>
        <dbReference type="RefSeq" id="XP_034241534.1"/>
    </source>
</evidence>
<dbReference type="OrthoDB" id="19653at2759"/>
<keyword evidence="8" id="KW-1185">Reference proteome</keyword>
<dbReference type="SUPFAM" id="SSF53474">
    <property type="entry name" value="alpha/beta-Hydrolases"/>
    <property type="match status" value="1"/>
</dbReference>
<evidence type="ECO:0000256" key="4">
    <source>
        <dbReference type="ARBA" id="ARBA00023180"/>
    </source>
</evidence>
<evidence type="ECO:0000256" key="3">
    <source>
        <dbReference type="ARBA" id="ARBA00022801"/>
    </source>
</evidence>
<keyword evidence="2" id="KW-0719">Serine esterase</keyword>
<dbReference type="InterPro" id="IPR029058">
    <property type="entry name" value="AB_hydrolase_fold"/>
</dbReference>
<dbReference type="InParanoid" id="A0A6P8ZN09"/>
<dbReference type="InterPro" id="IPR019819">
    <property type="entry name" value="Carboxylesterase_B_CS"/>
</dbReference>
<protein>
    <recommendedName>
        <fullName evidence="5">Carboxylic ester hydrolase</fullName>
        <ecNumber evidence="5">3.1.1.-</ecNumber>
    </recommendedName>
</protein>
<dbReference type="PROSITE" id="PS00122">
    <property type="entry name" value="CARBOXYLESTERASE_B_1"/>
    <property type="match status" value="1"/>
</dbReference>
<proteinExistence type="inferred from homology"/>
<evidence type="ECO:0000256" key="6">
    <source>
        <dbReference type="SAM" id="Phobius"/>
    </source>
</evidence>
<gene>
    <name evidence="9" type="primary">LOC117645440</name>
</gene>
<accession>A0A6P8ZN09</accession>
<keyword evidence="6" id="KW-0472">Membrane</keyword>
<dbReference type="AlphaFoldDB" id="A0A6P8ZN09"/>
<dbReference type="Proteomes" id="UP000515158">
    <property type="component" value="Unplaced"/>
</dbReference>
<dbReference type="PANTHER" id="PTHR11559">
    <property type="entry name" value="CARBOXYLESTERASE"/>
    <property type="match status" value="1"/>
</dbReference>
<keyword evidence="4" id="KW-0325">Glycoprotein</keyword>
<evidence type="ECO:0000256" key="5">
    <source>
        <dbReference type="RuleBase" id="RU361235"/>
    </source>
</evidence>
<evidence type="ECO:0000256" key="2">
    <source>
        <dbReference type="ARBA" id="ARBA00022487"/>
    </source>
</evidence>
<feature type="transmembrane region" description="Helical" evidence="6">
    <location>
        <begin position="12"/>
        <end position="30"/>
    </location>
</feature>
<dbReference type="GO" id="GO:0052689">
    <property type="term" value="F:carboxylic ester hydrolase activity"/>
    <property type="evidence" value="ECO:0007669"/>
    <property type="project" value="UniProtKB-KW"/>
</dbReference>
<dbReference type="GeneID" id="117645440"/>
<dbReference type="InterPro" id="IPR019826">
    <property type="entry name" value="Carboxylesterase_B_AS"/>
</dbReference>
<dbReference type="KEGG" id="tpal:117645440"/>
<keyword evidence="6" id="KW-0812">Transmembrane</keyword>
<dbReference type="Pfam" id="PF00135">
    <property type="entry name" value="COesterase"/>
    <property type="match status" value="1"/>
</dbReference>